<proteinExistence type="predicted"/>
<gene>
    <name evidence="1" type="ORF">GGR23_001245</name>
</gene>
<reference evidence="1 2" key="1">
    <citation type="submission" date="2020-08" db="EMBL/GenBank/DDBJ databases">
        <title>Genomic Encyclopedia of Type Strains, Phase IV (KMG-IV): sequencing the most valuable type-strain genomes for metagenomic binning, comparative biology and taxonomic classification.</title>
        <authorList>
            <person name="Goeker M."/>
        </authorList>
    </citation>
    <scope>NUCLEOTIDE SEQUENCE [LARGE SCALE GENOMIC DNA]</scope>
    <source>
        <strain evidence="1 2">DSM 29853</strain>
    </source>
</reference>
<evidence type="ECO:0000313" key="1">
    <source>
        <dbReference type="EMBL" id="MBB4064068.1"/>
    </source>
</evidence>
<sequence>MEAALAELKAAIEEEGHAPTGALLGIITDAYGTHALGWVGPEDVIEAIQYEDGLNWDCPEWSAWAKETAKEIAADVAWRYEVDWSELNREIVSRFDDAAIEKGMPSIESA</sequence>
<accession>A0A7W6J547</accession>
<protein>
    <submittedName>
        <fullName evidence="1">Uncharacterized protein</fullName>
    </submittedName>
</protein>
<organism evidence="1 2">
    <name type="scientific">Gellertiella hungarica</name>
    <dbReference type="NCBI Taxonomy" id="1572859"/>
    <lineage>
        <taxon>Bacteria</taxon>
        <taxon>Pseudomonadati</taxon>
        <taxon>Pseudomonadota</taxon>
        <taxon>Alphaproteobacteria</taxon>
        <taxon>Hyphomicrobiales</taxon>
        <taxon>Rhizobiaceae</taxon>
        <taxon>Gellertiella</taxon>
    </lineage>
</organism>
<keyword evidence="2" id="KW-1185">Reference proteome</keyword>
<dbReference type="EMBL" id="JACIEZ010000002">
    <property type="protein sequence ID" value="MBB4064068.1"/>
    <property type="molecule type" value="Genomic_DNA"/>
</dbReference>
<dbReference type="AlphaFoldDB" id="A0A7W6J547"/>
<name>A0A7W6J547_9HYPH</name>
<dbReference type="RefSeq" id="WP_183365309.1">
    <property type="nucleotide sequence ID" value="NZ_JACIEZ010000002.1"/>
</dbReference>
<dbReference type="Proteomes" id="UP000528286">
    <property type="component" value="Unassembled WGS sequence"/>
</dbReference>
<evidence type="ECO:0000313" key="2">
    <source>
        <dbReference type="Proteomes" id="UP000528286"/>
    </source>
</evidence>
<comment type="caution">
    <text evidence="1">The sequence shown here is derived from an EMBL/GenBank/DDBJ whole genome shotgun (WGS) entry which is preliminary data.</text>
</comment>